<dbReference type="OrthoDB" id="436852at2759"/>
<gene>
    <name evidence="2" type="ORF">VP01_4574g1</name>
</gene>
<dbReference type="STRING" id="27349.A0A0L6UQN1"/>
<accession>A0A0L6UQN1</accession>
<dbReference type="InterPro" id="IPR037818">
    <property type="entry name" value="TAF8"/>
</dbReference>
<dbReference type="Proteomes" id="UP000037035">
    <property type="component" value="Unassembled WGS sequence"/>
</dbReference>
<dbReference type="CDD" id="cd00076">
    <property type="entry name" value="HFD_SF"/>
    <property type="match status" value="1"/>
</dbReference>
<dbReference type="VEuPathDB" id="FungiDB:VP01_4574g1"/>
<feature type="compositionally biased region" description="Basic and acidic residues" evidence="1">
    <location>
        <begin position="323"/>
        <end position="332"/>
    </location>
</feature>
<dbReference type="Gene3D" id="1.10.20.10">
    <property type="entry name" value="Histone, subunit A"/>
    <property type="match status" value="1"/>
</dbReference>
<dbReference type="InterPro" id="IPR009072">
    <property type="entry name" value="Histone-fold"/>
</dbReference>
<dbReference type="PANTHER" id="PTHR46338">
    <property type="entry name" value="TRANSCRIPTION INITIATION FACTOR TFIID SUBUNIT 8"/>
    <property type="match status" value="1"/>
</dbReference>
<feature type="region of interest" description="Disordered" evidence="1">
    <location>
        <begin position="241"/>
        <end position="279"/>
    </location>
</feature>
<feature type="compositionally biased region" description="Pro residues" evidence="1">
    <location>
        <begin position="543"/>
        <end position="559"/>
    </location>
</feature>
<feature type="region of interest" description="Disordered" evidence="1">
    <location>
        <begin position="534"/>
        <end position="564"/>
    </location>
</feature>
<reference evidence="2 3" key="1">
    <citation type="submission" date="2015-08" db="EMBL/GenBank/DDBJ databases">
        <title>Next Generation Sequencing and Analysis of the Genome of Puccinia sorghi L Schw, the Causal Agent of Maize Common Rust.</title>
        <authorList>
            <person name="Rochi L."/>
            <person name="Burguener G."/>
            <person name="Darino M."/>
            <person name="Turjanski A."/>
            <person name="Kreff E."/>
            <person name="Dieguez M.J."/>
            <person name="Sacco F."/>
        </authorList>
    </citation>
    <scope>NUCLEOTIDE SEQUENCE [LARGE SCALE GENOMIC DNA]</scope>
    <source>
        <strain evidence="2 3">RO10H11247</strain>
    </source>
</reference>
<dbReference type="PANTHER" id="PTHR46338:SF1">
    <property type="entry name" value="TRANSCRIPTION INITIATION FACTOR TFIID SUBUNIT 8"/>
    <property type="match status" value="1"/>
</dbReference>
<feature type="region of interest" description="Disordered" evidence="1">
    <location>
        <begin position="300"/>
        <end position="340"/>
    </location>
</feature>
<comment type="caution">
    <text evidence="2">The sequence shown here is derived from an EMBL/GenBank/DDBJ whole genome shotgun (WGS) entry which is preliminary data.</text>
</comment>
<dbReference type="GO" id="GO:0005669">
    <property type="term" value="C:transcription factor TFIID complex"/>
    <property type="evidence" value="ECO:0007669"/>
    <property type="project" value="InterPro"/>
</dbReference>
<name>A0A0L6UQN1_9BASI</name>
<evidence type="ECO:0008006" key="4">
    <source>
        <dbReference type="Google" id="ProtNLM"/>
    </source>
</evidence>
<dbReference type="EMBL" id="LAVV01009695">
    <property type="protein sequence ID" value="KNZ50160.1"/>
    <property type="molecule type" value="Genomic_DNA"/>
</dbReference>
<dbReference type="GO" id="GO:0046982">
    <property type="term" value="F:protein heterodimerization activity"/>
    <property type="evidence" value="ECO:0007669"/>
    <property type="project" value="InterPro"/>
</dbReference>
<feature type="region of interest" description="Disordered" evidence="1">
    <location>
        <begin position="162"/>
        <end position="185"/>
    </location>
</feature>
<evidence type="ECO:0000313" key="2">
    <source>
        <dbReference type="EMBL" id="KNZ50160.1"/>
    </source>
</evidence>
<protein>
    <recommendedName>
        <fullName evidence="4">Bromodomain associated domain-containing protein</fullName>
    </recommendedName>
</protein>
<proteinExistence type="predicted"/>
<evidence type="ECO:0000313" key="3">
    <source>
        <dbReference type="Proteomes" id="UP000037035"/>
    </source>
</evidence>
<keyword evidence="3" id="KW-1185">Reference proteome</keyword>
<organism evidence="2 3">
    <name type="scientific">Puccinia sorghi</name>
    <dbReference type="NCBI Taxonomy" id="27349"/>
    <lineage>
        <taxon>Eukaryota</taxon>
        <taxon>Fungi</taxon>
        <taxon>Dikarya</taxon>
        <taxon>Basidiomycota</taxon>
        <taxon>Pucciniomycotina</taxon>
        <taxon>Pucciniomycetes</taxon>
        <taxon>Pucciniales</taxon>
        <taxon>Pucciniaceae</taxon>
        <taxon>Puccinia</taxon>
    </lineage>
</organism>
<evidence type="ECO:0000256" key="1">
    <source>
        <dbReference type="SAM" id="MobiDB-lite"/>
    </source>
</evidence>
<dbReference type="AlphaFoldDB" id="A0A0L6UQN1"/>
<sequence length="598" mass="65666">MTINNTLRQEPSPLNEAFPATLLAIATLQILANSTQFTAVRPIPLSTLTDVAAGYLQLLAQAARAHADHSGRTSINAWDISGLLENLDGPGALSGLHNWCIDNLGNHQKQTNISPPTDPVDTLSHLAENLKEFSHTPSVQPITTLSFLPLTDAEIAALDRAGESDLEDDHPSPSTSSSSSEEDSDIENLAHKQNQKYISSPQPKILLSPLEDQDLINSTTSWRSIDDIPPYVPAHFPPFPGLERATATPPVPNLINEEESNQQNQPSRAHSPPIDHQHITTNQQNPYLFAVPFSRSQLSESHGPSFIAPKSFKRSTSPTATAEDGRSEESPPRKKAKLSSGSLEGFLQTYAYMVEEKMTNSKMGTEELKFMKRNSVRHRFIAEDQTEPFHSSIIGSIPVGSIRTNRWSAGWIPHPPSRDGRRLPQPELKPFGHTPLPLPVTTPVPIQFPACPPFHQPHPRIPDLIPRLFERVRQDAKGDKFTLVSRMSRLGPPSELGEAGEPLPYRIKDLAPPAANASSSASLAQPKYLEWGFHWPPHDGRDPLPPPRPPSDFKPPEFPGMPKTTAEKLRLVQREKELAALAAASNPPNPPPSLTSDL</sequence>